<proteinExistence type="predicted"/>
<comment type="caution">
    <text evidence="6">The sequence shown here is derived from an EMBL/GenBank/DDBJ whole genome shotgun (WGS) entry which is preliminary data.</text>
</comment>
<feature type="compositionally biased region" description="Polar residues" evidence="4">
    <location>
        <begin position="490"/>
        <end position="504"/>
    </location>
</feature>
<sequence>MGDFFQSLSKKEIKIQKPTGKKAEDSGTDGNINIYKSAARSIIKILLSDSQIIDKISKAKFDESELGSRLKKMSRNSMSAEDFYSQFMETEADEAYQKLAAELRGILPSTFVSISEKQVEGNPSIKSFSNPSQDIAVYRFLDMKNFKNPQNLWRFITSSVDTKKLRGLTVKKGNLSFSLIRDKNAWLLYKIYDVSEYPTWEKAIMGCSELEMLPEILIYVESQEAVDEFKITKDINDKIKHLKRLAGQHEFVIPSTIKSNVIDKIKPLLKIKASNEARVPYVQAKPINLYLQKGSIDDLPDLEESRKKKTADSSLAETKPQAESLLSFLTSNKPPPPIVPSNPSKNLPSLFSSSTSSKNPPSILPPTPQNPQSSIFPSANLNPPQMFPSAGLNTPSIFPSTSPNPPPTNPSPFIKASQPKFNPPIALPMESQTAQISENSDSMFNSSSLSRQNAPKQPAPSILANPTNPPKDSSQIFNPPTVHSKPGINSDLNAQKSSSEQPMPQSYPRFSLAPEQASKSSPSLSSDSGKAVQTPINQPAPQTKTELRPPPLPQTLLSMKQSQISSVPTNPADILFIKPTPNDHVTIPIKGEKIAAKINSKSVISESDSDSGSDSDSDSSGSEVECEIGNISSASPAIKTIPIKVDPLNSNPIEAQSRPVSQIVNMKVPNPPKQLPTIPKMPEVSAPPPSQSPGLQSNLFRSEENRKSLPLPSPPPMLPKVPLPRVPITLPPAPAGKPETSKTILKSNHDPNKFWVCESCTLINTTDRYSCDGCKRVNDYQRTRLLNK</sequence>
<dbReference type="GO" id="GO:0008270">
    <property type="term" value="F:zinc ion binding"/>
    <property type="evidence" value="ECO:0007669"/>
    <property type="project" value="UniProtKB-KW"/>
</dbReference>
<reference evidence="6" key="1">
    <citation type="submission" date="2021-09" db="EMBL/GenBank/DDBJ databases">
        <authorList>
            <consortium name="AG Swart"/>
            <person name="Singh M."/>
            <person name="Singh A."/>
            <person name="Seah K."/>
            <person name="Emmerich C."/>
        </authorList>
    </citation>
    <scope>NUCLEOTIDE SEQUENCE</scope>
    <source>
        <strain evidence="6">ATCC30299</strain>
    </source>
</reference>
<gene>
    <name evidence="6" type="ORF">BSTOLATCC_MIC11644</name>
</gene>
<evidence type="ECO:0000313" key="6">
    <source>
        <dbReference type="EMBL" id="CAG9314643.1"/>
    </source>
</evidence>
<keyword evidence="2" id="KW-0863">Zinc-finger</keyword>
<dbReference type="InterPro" id="IPR001876">
    <property type="entry name" value="Znf_RanBP2"/>
</dbReference>
<feature type="region of interest" description="Disordered" evidence="4">
    <location>
        <begin position="600"/>
        <end position="631"/>
    </location>
</feature>
<feature type="compositionally biased region" description="Low complexity" evidence="4">
    <location>
        <begin position="518"/>
        <end position="528"/>
    </location>
</feature>
<feature type="compositionally biased region" description="Low complexity" evidence="4">
    <location>
        <begin position="437"/>
        <end position="450"/>
    </location>
</feature>
<evidence type="ECO:0000256" key="1">
    <source>
        <dbReference type="ARBA" id="ARBA00022723"/>
    </source>
</evidence>
<dbReference type="AlphaFoldDB" id="A0AAU9IKQ6"/>
<keyword evidence="3" id="KW-0862">Zinc</keyword>
<evidence type="ECO:0000256" key="4">
    <source>
        <dbReference type="SAM" id="MobiDB-lite"/>
    </source>
</evidence>
<keyword evidence="1" id="KW-0479">Metal-binding</keyword>
<feature type="domain" description="RanBP2-type" evidence="5">
    <location>
        <begin position="755"/>
        <end position="774"/>
    </location>
</feature>
<feature type="compositionally biased region" description="Polar residues" evidence="4">
    <location>
        <begin position="464"/>
        <end position="478"/>
    </location>
</feature>
<accession>A0AAU9IKQ6</accession>
<evidence type="ECO:0000256" key="2">
    <source>
        <dbReference type="ARBA" id="ARBA00022771"/>
    </source>
</evidence>
<feature type="compositionally biased region" description="Polar residues" evidence="4">
    <location>
        <begin position="370"/>
        <end position="383"/>
    </location>
</feature>
<feature type="region of interest" description="Disordered" evidence="4">
    <location>
        <begin position="301"/>
        <end position="565"/>
    </location>
</feature>
<organism evidence="6 7">
    <name type="scientific">Blepharisma stoltei</name>
    <dbReference type="NCBI Taxonomy" id="1481888"/>
    <lineage>
        <taxon>Eukaryota</taxon>
        <taxon>Sar</taxon>
        <taxon>Alveolata</taxon>
        <taxon>Ciliophora</taxon>
        <taxon>Postciliodesmatophora</taxon>
        <taxon>Heterotrichea</taxon>
        <taxon>Heterotrichida</taxon>
        <taxon>Blepharismidae</taxon>
        <taxon>Blepharisma</taxon>
    </lineage>
</organism>
<evidence type="ECO:0000256" key="3">
    <source>
        <dbReference type="ARBA" id="ARBA00022833"/>
    </source>
</evidence>
<feature type="compositionally biased region" description="Polar residues" evidence="4">
    <location>
        <begin position="534"/>
        <end position="544"/>
    </location>
</feature>
<dbReference type="EMBL" id="CAJZBQ010000012">
    <property type="protein sequence ID" value="CAG9314643.1"/>
    <property type="molecule type" value="Genomic_DNA"/>
</dbReference>
<keyword evidence="7" id="KW-1185">Reference proteome</keyword>
<name>A0AAU9IKQ6_9CILI</name>
<feature type="compositionally biased region" description="Polar residues" evidence="4">
    <location>
        <begin position="648"/>
        <end position="664"/>
    </location>
</feature>
<feature type="compositionally biased region" description="Acidic residues" evidence="4">
    <location>
        <begin position="607"/>
        <end position="617"/>
    </location>
</feature>
<evidence type="ECO:0000259" key="5">
    <source>
        <dbReference type="PROSITE" id="PS01358"/>
    </source>
</evidence>
<feature type="region of interest" description="Disordered" evidence="4">
    <location>
        <begin position="648"/>
        <end position="719"/>
    </location>
</feature>
<dbReference type="Proteomes" id="UP001162131">
    <property type="component" value="Unassembled WGS sequence"/>
</dbReference>
<evidence type="ECO:0000313" key="7">
    <source>
        <dbReference type="Proteomes" id="UP001162131"/>
    </source>
</evidence>
<protein>
    <recommendedName>
        <fullName evidence="5">RanBP2-type domain-containing protein</fullName>
    </recommendedName>
</protein>
<dbReference type="PROSITE" id="PS01358">
    <property type="entry name" value="ZF_RANBP2_1"/>
    <property type="match status" value="1"/>
</dbReference>
<feature type="compositionally biased region" description="Low complexity" evidence="4">
    <location>
        <begin position="341"/>
        <end position="361"/>
    </location>
</feature>
<feature type="compositionally biased region" description="Polar residues" evidence="4">
    <location>
        <begin position="555"/>
        <end position="565"/>
    </location>
</feature>